<dbReference type="EMBL" id="JBEPAZ010000032">
    <property type="protein sequence ID" value="MER6431744.1"/>
    <property type="molecule type" value="Genomic_DNA"/>
</dbReference>
<keyword evidence="7" id="KW-1185">Reference proteome</keyword>
<dbReference type="Proteomes" id="UP001470023">
    <property type="component" value="Unassembled WGS sequence"/>
</dbReference>
<feature type="domain" description="HTH araC/xylS-type" evidence="5">
    <location>
        <begin position="245"/>
        <end position="346"/>
    </location>
</feature>
<evidence type="ECO:0000313" key="7">
    <source>
        <dbReference type="Proteomes" id="UP001470023"/>
    </source>
</evidence>
<proteinExistence type="predicted"/>
<dbReference type="PROSITE" id="PS00041">
    <property type="entry name" value="HTH_ARAC_FAMILY_1"/>
    <property type="match status" value="1"/>
</dbReference>
<evidence type="ECO:0000256" key="2">
    <source>
        <dbReference type="ARBA" id="ARBA00023125"/>
    </source>
</evidence>
<sequence length="347" mass="38536">MAENAESADRTGPAPVRAGSREGTGPAPVRLALHTADLDEARLAIGTMYYDPRIELLDSRRLLDTDFSMARLGPFTVGELCCGADVRMRFDDLGAYHVDLPLTGRLTWRQGPRGTRLATPDRAAVFQPEGRTTLERWDGACRLLAVKVAPAALVRHLELLVGDSLRAPLRLAPTMDLTAGPGRSWARLVRLVTDEIDDDRGLLRQPLLAADLQDALLTGLLLATGHPWREALDRPVPHGFARPVTRVVEVIRARPEHPFTTTELAEVGGVSARWLQEVFRRQTGTTPMGYLREVRMERVRDELLRADPAATTVSDVAYRWGFGHLGRFADKYRARFGELPSQTLRSR</sequence>
<reference evidence="6 7" key="1">
    <citation type="submission" date="2024-06" db="EMBL/GenBank/DDBJ databases">
        <title>The Natural Products Discovery Center: Release of the First 8490 Sequenced Strains for Exploring Actinobacteria Biosynthetic Diversity.</title>
        <authorList>
            <person name="Kalkreuter E."/>
            <person name="Kautsar S.A."/>
            <person name="Yang D."/>
            <person name="Bader C.D."/>
            <person name="Teijaro C.N."/>
            <person name="Fluegel L."/>
            <person name="Davis C.M."/>
            <person name="Simpson J.R."/>
            <person name="Lauterbach L."/>
            <person name="Steele A.D."/>
            <person name="Gui C."/>
            <person name="Meng S."/>
            <person name="Li G."/>
            <person name="Viehrig K."/>
            <person name="Ye F."/>
            <person name="Su P."/>
            <person name="Kiefer A.F."/>
            <person name="Nichols A."/>
            <person name="Cepeda A.J."/>
            <person name="Yan W."/>
            <person name="Fan B."/>
            <person name="Jiang Y."/>
            <person name="Adhikari A."/>
            <person name="Zheng C.-J."/>
            <person name="Schuster L."/>
            <person name="Cowan T.M."/>
            <person name="Smanski M.J."/>
            <person name="Chevrette M.G."/>
            <person name="De Carvalho L.P.S."/>
            <person name="Shen B."/>
        </authorList>
    </citation>
    <scope>NUCLEOTIDE SEQUENCE [LARGE SCALE GENOMIC DNA]</scope>
    <source>
        <strain evidence="6 7">NPDC001166</strain>
    </source>
</reference>
<dbReference type="InterPro" id="IPR035418">
    <property type="entry name" value="AraC-bd_2"/>
</dbReference>
<organism evidence="6 7">
    <name type="scientific">Streptomyces sp. 900105245</name>
    <dbReference type="NCBI Taxonomy" id="3154379"/>
    <lineage>
        <taxon>Bacteria</taxon>
        <taxon>Bacillati</taxon>
        <taxon>Actinomycetota</taxon>
        <taxon>Actinomycetes</taxon>
        <taxon>Kitasatosporales</taxon>
        <taxon>Streptomycetaceae</taxon>
        <taxon>Streptomyces</taxon>
    </lineage>
</organism>
<evidence type="ECO:0000256" key="4">
    <source>
        <dbReference type="SAM" id="MobiDB-lite"/>
    </source>
</evidence>
<dbReference type="PANTHER" id="PTHR46796:SF12">
    <property type="entry name" value="HTH-TYPE DNA-BINDING TRANSCRIPTIONAL ACTIVATOR EUTR"/>
    <property type="match status" value="1"/>
</dbReference>
<comment type="caution">
    <text evidence="6">The sequence shown here is derived from an EMBL/GenBank/DDBJ whole genome shotgun (WGS) entry which is preliminary data.</text>
</comment>
<keyword evidence="2" id="KW-0238">DNA-binding</keyword>
<keyword evidence="1" id="KW-0805">Transcription regulation</keyword>
<evidence type="ECO:0000259" key="5">
    <source>
        <dbReference type="PROSITE" id="PS01124"/>
    </source>
</evidence>
<dbReference type="SUPFAM" id="SSF46689">
    <property type="entry name" value="Homeodomain-like"/>
    <property type="match status" value="1"/>
</dbReference>
<dbReference type="InterPro" id="IPR050204">
    <property type="entry name" value="AraC_XylS_family_regulators"/>
</dbReference>
<dbReference type="PROSITE" id="PS01124">
    <property type="entry name" value="HTH_ARAC_FAMILY_2"/>
    <property type="match status" value="1"/>
</dbReference>
<keyword evidence="3" id="KW-0804">Transcription</keyword>
<dbReference type="RefSeq" id="WP_352064767.1">
    <property type="nucleotide sequence ID" value="NZ_JBEPAZ010000032.1"/>
</dbReference>
<feature type="region of interest" description="Disordered" evidence="4">
    <location>
        <begin position="1"/>
        <end position="28"/>
    </location>
</feature>
<evidence type="ECO:0000256" key="1">
    <source>
        <dbReference type="ARBA" id="ARBA00023015"/>
    </source>
</evidence>
<name>A0ABV1UDG3_9ACTN</name>
<evidence type="ECO:0000313" key="6">
    <source>
        <dbReference type="EMBL" id="MER6431744.1"/>
    </source>
</evidence>
<dbReference type="Pfam" id="PF12833">
    <property type="entry name" value="HTH_18"/>
    <property type="match status" value="1"/>
</dbReference>
<dbReference type="InterPro" id="IPR009057">
    <property type="entry name" value="Homeodomain-like_sf"/>
</dbReference>
<dbReference type="SMART" id="SM00342">
    <property type="entry name" value="HTH_ARAC"/>
    <property type="match status" value="1"/>
</dbReference>
<protein>
    <submittedName>
        <fullName evidence="6">AraC family transcriptional regulator</fullName>
    </submittedName>
</protein>
<dbReference type="PANTHER" id="PTHR46796">
    <property type="entry name" value="HTH-TYPE TRANSCRIPTIONAL ACTIVATOR RHAS-RELATED"/>
    <property type="match status" value="1"/>
</dbReference>
<dbReference type="InterPro" id="IPR018062">
    <property type="entry name" value="HTH_AraC-typ_CS"/>
</dbReference>
<gene>
    <name evidence="6" type="ORF">ABT272_29065</name>
</gene>
<dbReference type="Pfam" id="PF14525">
    <property type="entry name" value="AraC_binding_2"/>
    <property type="match status" value="1"/>
</dbReference>
<dbReference type="Gene3D" id="1.10.10.60">
    <property type="entry name" value="Homeodomain-like"/>
    <property type="match status" value="1"/>
</dbReference>
<evidence type="ECO:0000256" key="3">
    <source>
        <dbReference type="ARBA" id="ARBA00023163"/>
    </source>
</evidence>
<dbReference type="InterPro" id="IPR018060">
    <property type="entry name" value="HTH_AraC"/>
</dbReference>
<accession>A0ABV1UDG3</accession>